<dbReference type="OrthoDB" id="9898580at2759"/>
<evidence type="ECO:0000256" key="3">
    <source>
        <dbReference type="ARBA" id="ARBA00022490"/>
    </source>
</evidence>
<dbReference type="PANTHER" id="PTHR23157">
    <property type="entry name" value="GRIP AND COILED-COIL DOMAIN-CONTAINING PROTEIN 1"/>
    <property type="match status" value="1"/>
</dbReference>
<feature type="coiled-coil region" evidence="6">
    <location>
        <begin position="957"/>
        <end position="1002"/>
    </location>
</feature>
<dbReference type="PANTHER" id="PTHR23157:SF25">
    <property type="entry name" value="GRIP AND COILED-COIL DOMAIN-CONTAINING PROTEIN 1"/>
    <property type="match status" value="1"/>
</dbReference>
<evidence type="ECO:0000256" key="7">
    <source>
        <dbReference type="SAM" id="MobiDB-lite"/>
    </source>
</evidence>
<reference evidence="9 10" key="1">
    <citation type="submission" date="2015-04" db="EMBL/GenBank/DDBJ databases">
        <authorList>
            <person name="Syromyatnikov M.Y."/>
            <person name="Popov V.N."/>
        </authorList>
    </citation>
    <scope>NUCLEOTIDE SEQUENCE [LARGE SCALE GENOMIC DNA]</scope>
</reference>
<evidence type="ECO:0000313" key="10">
    <source>
        <dbReference type="Proteomes" id="UP000183832"/>
    </source>
</evidence>
<feature type="compositionally biased region" description="Polar residues" evidence="7">
    <location>
        <begin position="419"/>
        <end position="437"/>
    </location>
</feature>
<feature type="region of interest" description="Disordered" evidence="7">
    <location>
        <begin position="419"/>
        <end position="438"/>
    </location>
</feature>
<keyword evidence="3" id="KW-0963">Cytoplasm</keyword>
<keyword evidence="10" id="KW-1185">Reference proteome</keyword>
<dbReference type="GO" id="GO:0005794">
    <property type="term" value="C:Golgi apparatus"/>
    <property type="evidence" value="ECO:0007669"/>
    <property type="project" value="TreeGrafter"/>
</dbReference>
<evidence type="ECO:0000256" key="2">
    <source>
        <dbReference type="ARBA" id="ARBA00004496"/>
    </source>
</evidence>
<evidence type="ECO:0000256" key="6">
    <source>
        <dbReference type="SAM" id="Coils"/>
    </source>
</evidence>
<keyword evidence="5" id="KW-0472">Membrane</keyword>
<dbReference type="Pfam" id="PF01465">
    <property type="entry name" value="GRIP"/>
    <property type="match status" value="1"/>
</dbReference>
<evidence type="ECO:0000256" key="4">
    <source>
        <dbReference type="ARBA" id="ARBA00023054"/>
    </source>
</evidence>
<feature type="region of interest" description="Disordered" evidence="7">
    <location>
        <begin position="508"/>
        <end position="529"/>
    </location>
</feature>
<feature type="coiled-coil region" evidence="6">
    <location>
        <begin position="91"/>
        <end position="118"/>
    </location>
</feature>
<dbReference type="PROSITE" id="PS50913">
    <property type="entry name" value="GRIP"/>
    <property type="match status" value="1"/>
</dbReference>
<dbReference type="Gene3D" id="1.10.220.60">
    <property type="entry name" value="GRIP domain"/>
    <property type="match status" value="1"/>
</dbReference>
<gene>
    <name evidence="9" type="ORF">CLUMA_CG011849</name>
</gene>
<evidence type="ECO:0000256" key="1">
    <source>
        <dbReference type="ARBA" id="ARBA00004184"/>
    </source>
</evidence>
<evidence type="ECO:0000256" key="5">
    <source>
        <dbReference type="ARBA" id="ARBA00023136"/>
    </source>
</evidence>
<organism evidence="9 10">
    <name type="scientific">Clunio marinus</name>
    <dbReference type="NCBI Taxonomy" id="568069"/>
    <lineage>
        <taxon>Eukaryota</taxon>
        <taxon>Metazoa</taxon>
        <taxon>Ecdysozoa</taxon>
        <taxon>Arthropoda</taxon>
        <taxon>Hexapoda</taxon>
        <taxon>Insecta</taxon>
        <taxon>Pterygota</taxon>
        <taxon>Neoptera</taxon>
        <taxon>Endopterygota</taxon>
        <taxon>Diptera</taxon>
        <taxon>Nematocera</taxon>
        <taxon>Chironomoidea</taxon>
        <taxon>Chironomidae</taxon>
        <taxon>Clunio</taxon>
    </lineage>
</organism>
<dbReference type="AlphaFoldDB" id="A0A1J1IG32"/>
<proteinExistence type="predicted"/>
<feature type="coiled-coil region" evidence="6">
    <location>
        <begin position="153"/>
        <end position="307"/>
    </location>
</feature>
<dbReference type="EMBL" id="CVRI01000047">
    <property type="protein sequence ID" value="CRK98492.1"/>
    <property type="molecule type" value="Genomic_DNA"/>
</dbReference>
<evidence type="ECO:0000259" key="8">
    <source>
        <dbReference type="PROSITE" id="PS50913"/>
    </source>
</evidence>
<name>A0A1J1IG32_9DIPT</name>
<dbReference type="STRING" id="568069.A0A1J1IG32"/>
<evidence type="ECO:0000313" key="9">
    <source>
        <dbReference type="EMBL" id="CRK98492.1"/>
    </source>
</evidence>
<keyword evidence="4 6" id="KW-0175">Coiled coil</keyword>
<feature type="coiled-coil region" evidence="6">
    <location>
        <begin position="8"/>
        <end position="42"/>
    </location>
</feature>
<feature type="coiled-coil region" evidence="6">
    <location>
        <begin position="777"/>
        <end position="883"/>
    </location>
</feature>
<dbReference type="SMART" id="SM00755">
    <property type="entry name" value="Grip"/>
    <property type="match status" value="1"/>
</dbReference>
<dbReference type="InterPro" id="IPR051952">
    <property type="entry name" value="Golgi-autophagy_related"/>
</dbReference>
<dbReference type="Proteomes" id="UP000183832">
    <property type="component" value="Unassembled WGS sequence"/>
</dbReference>
<protein>
    <submittedName>
        <fullName evidence="9">CLUMA_CG011849, isoform A</fullName>
    </submittedName>
</protein>
<comment type="subcellular location">
    <subcellularLocation>
        <location evidence="2">Cytoplasm</location>
    </subcellularLocation>
    <subcellularLocation>
        <location evidence="1">Endomembrane system</location>
        <topology evidence="1">Peripheral membrane protein</topology>
    </subcellularLocation>
</comment>
<sequence>MDKPSFMIEAQKQQLLSYQSKLKDAADAYKNLLEEKEILNATISAFSAIDENQELSNDKSRIDGATKQLMNSLATLSAEKSRMEASFQADKKSLRQELLQKDAKINELKETLKRMKTHHQMETESFKLKLVSCDRMLTDERPIKENLGADKIVKELNQELDERKKELEDYKNDNQYLMKEIENLKNQLMSEKLKTREINEKSRQLTALHEEKVQMIKEFSQKLDNREKQSKFYKNSNQNLMEEIKNLKKQHMDTLKTEKQKAKNANEKFLQLTDLHEEKVQNLESQLNELKLTVARYQELREKDQKSIYHLKNTIIQLSGDIENVYKQTSKDFTDNFMKIKNIVSEQYCAIDNSLNEVAVIDNNANNTATKKYKKIVDNNKTNDKTMINATKKTYNNVNSRSIVNGSAAVKTIKNTASEMQSNNSIQPNQENSTLLNGSRKERSLHYCSIYVVSAYKSLLKEKEALDASISVLSSSANENQELSNDKSKIDDATKQLMNSLATLSSEKSRMEASFQADKKSLRQELSQKDSKINELKETLKNLTMSLQMEKESFKSKLVSYDRMLTDERHLKENLETQLKQLKTQFSLTSNADKIMKELNQELSDTKRKLKAYENNNQNLMKNDSTSLQLLHEEKENLKKQHMDNLMTEKLKTREANDKSRQLTALHEERVQSLESRLSELSLSVARYHNLREQDQKNIFHLKDTISQLTRDSENVVATDTKQKNFSNIQVIMDELDMLKHLLIYENTKLDNPIDLSLVLSVPTSSSEEATVSYEKFQMYKKENDKVKSENEVLKAKIIENNVHIATLQEKIEVLNQNLDDLDKEVKNKSIEINNVVKTEKSKWREIINQMESEHRSKVSQLEQQLQKQRERSLILLEEKENEIKTLKTSNELFIPKHNSFSYLQFNLSDKDSSETEKNVERKISSSTQNLPETHMIYYSNELARKDIELSTTRKAKREAEDLIRQTLKEKIMIQEELSERIKQLELEVHKLERSKSRESANLEYLKNVTLSFLLTSDPESRKKMLNAITAVLKFDESEIAQISILSSKKK</sequence>
<feature type="domain" description="GRIP" evidence="8">
    <location>
        <begin position="996"/>
        <end position="1046"/>
    </location>
</feature>
<accession>A0A1J1IG32</accession>
<dbReference type="InterPro" id="IPR000237">
    <property type="entry name" value="GRIP_dom"/>
</dbReference>